<evidence type="ECO:0000256" key="5">
    <source>
        <dbReference type="ARBA" id="ARBA00022917"/>
    </source>
</evidence>
<dbReference type="SUPFAM" id="SSF52374">
    <property type="entry name" value="Nucleotidylyl transferase"/>
    <property type="match status" value="1"/>
</dbReference>
<dbReference type="GO" id="GO:0006438">
    <property type="term" value="P:valyl-tRNA aminoacylation"/>
    <property type="evidence" value="ECO:0007669"/>
    <property type="project" value="InterPro"/>
</dbReference>
<evidence type="ECO:0000256" key="4">
    <source>
        <dbReference type="ARBA" id="ARBA00022840"/>
    </source>
</evidence>
<dbReference type="AlphaFoldDB" id="A0A382VL32"/>
<dbReference type="InterPro" id="IPR014729">
    <property type="entry name" value="Rossmann-like_a/b/a_fold"/>
</dbReference>
<evidence type="ECO:0000256" key="3">
    <source>
        <dbReference type="ARBA" id="ARBA00022741"/>
    </source>
</evidence>
<dbReference type="GO" id="GO:0005829">
    <property type="term" value="C:cytosol"/>
    <property type="evidence" value="ECO:0007669"/>
    <property type="project" value="TreeGrafter"/>
</dbReference>
<keyword evidence="2" id="KW-0436">Ligase</keyword>
<evidence type="ECO:0000256" key="1">
    <source>
        <dbReference type="ARBA" id="ARBA00013169"/>
    </source>
</evidence>
<reference evidence="10" key="1">
    <citation type="submission" date="2018-05" db="EMBL/GenBank/DDBJ databases">
        <authorList>
            <person name="Lanie J.A."/>
            <person name="Ng W.-L."/>
            <person name="Kazmierczak K.M."/>
            <person name="Andrzejewski T.M."/>
            <person name="Davidsen T.M."/>
            <person name="Wayne K.J."/>
            <person name="Tettelin H."/>
            <person name="Glass J.I."/>
            <person name="Rusch D."/>
            <person name="Podicherti R."/>
            <person name="Tsui H.-C.T."/>
            <person name="Winkler M.E."/>
        </authorList>
    </citation>
    <scope>NUCLEOTIDE SEQUENCE</scope>
</reference>
<organism evidence="10">
    <name type="scientific">marine metagenome</name>
    <dbReference type="NCBI Taxonomy" id="408172"/>
    <lineage>
        <taxon>unclassified sequences</taxon>
        <taxon>metagenomes</taxon>
        <taxon>ecological metagenomes</taxon>
    </lineage>
</organism>
<dbReference type="PANTHER" id="PTHR11946">
    <property type="entry name" value="VALYL-TRNA SYNTHETASES"/>
    <property type="match status" value="1"/>
</dbReference>
<gene>
    <name evidence="10" type="ORF">METZ01_LOCUS399462</name>
</gene>
<evidence type="ECO:0000256" key="2">
    <source>
        <dbReference type="ARBA" id="ARBA00022598"/>
    </source>
</evidence>
<keyword evidence="4" id="KW-0067">ATP-binding</keyword>
<dbReference type="FunFam" id="3.40.50.620:FF:000020">
    <property type="entry name" value="Valine--tRNA ligase, mitochondrial"/>
    <property type="match status" value="1"/>
</dbReference>
<comment type="catalytic activity">
    <reaction evidence="8">
        <text>tRNA(Val) + L-valine + ATP = L-valyl-tRNA(Val) + AMP + diphosphate</text>
        <dbReference type="Rhea" id="RHEA:10704"/>
        <dbReference type="Rhea" id="RHEA-COMP:9672"/>
        <dbReference type="Rhea" id="RHEA-COMP:9708"/>
        <dbReference type="ChEBI" id="CHEBI:30616"/>
        <dbReference type="ChEBI" id="CHEBI:33019"/>
        <dbReference type="ChEBI" id="CHEBI:57762"/>
        <dbReference type="ChEBI" id="CHEBI:78442"/>
        <dbReference type="ChEBI" id="CHEBI:78537"/>
        <dbReference type="ChEBI" id="CHEBI:456215"/>
        <dbReference type="EC" id="6.1.1.9"/>
    </reaction>
</comment>
<keyword evidence="5" id="KW-0648">Protein biosynthesis</keyword>
<sequence length="251" mass="28830">MTSLPKAYDPQAFEAAIYAQWENQGVFGADPGSEAQAFTISMPPPNATGQLHVGHAVMLALEDILIRWHRMMGHEALWVPGTDHAAIATENVVLNQIREQEGIEDPREFLGREELLVRISEYVENSRGTIRSQVKAMGSSCDWSRERYTMDPQLNRCVKEAFMRMYGDGLIYRGPRIVNWDPKLKTNVSDDEVDRREVQSSFFTFQYGPFQIGTVRPETKFGDKYVVMHPEDERYLDYEHGQTFDCEWING</sequence>
<evidence type="ECO:0000256" key="6">
    <source>
        <dbReference type="ARBA" id="ARBA00023146"/>
    </source>
</evidence>
<accession>A0A382VL32</accession>
<dbReference type="InterPro" id="IPR002303">
    <property type="entry name" value="Valyl-tRNA_ligase"/>
</dbReference>
<name>A0A382VL32_9ZZZZ</name>
<dbReference type="GO" id="GO:0005524">
    <property type="term" value="F:ATP binding"/>
    <property type="evidence" value="ECO:0007669"/>
    <property type="project" value="UniProtKB-KW"/>
</dbReference>
<evidence type="ECO:0000313" key="10">
    <source>
        <dbReference type="EMBL" id="SVD46608.1"/>
    </source>
</evidence>
<keyword evidence="6" id="KW-0030">Aminoacyl-tRNA synthetase</keyword>
<feature type="domain" description="Aminoacyl-tRNA synthetase class Ia" evidence="9">
    <location>
        <begin position="17"/>
        <end position="199"/>
    </location>
</feature>
<dbReference type="EC" id="6.1.1.9" evidence="1"/>
<dbReference type="Gene3D" id="3.40.50.620">
    <property type="entry name" value="HUPs"/>
    <property type="match status" value="1"/>
</dbReference>
<dbReference type="GO" id="GO:0004832">
    <property type="term" value="F:valine-tRNA ligase activity"/>
    <property type="evidence" value="ECO:0007669"/>
    <property type="project" value="UniProtKB-EC"/>
</dbReference>
<dbReference type="PANTHER" id="PTHR11946:SF93">
    <property type="entry name" value="VALINE--TRNA LIGASE, CHLOROPLASTIC_MITOCHONDRIAL 2"/>
    <property type="match status" value="1"/>
</dbReference>
<evidence type="ECO:0000256" key="7">
    <source>
        <dbReference type="ARBA" id="ARBA00029936"/>
    </source>
</evidence>
<dbReference type="InterPro" id="IPR001412">
    <property type="entry name" value="aa-tRNA-synth_I_CS"/>
</dbReference>
<dbReference type="Pfam" id="PF00133">
    <property type="entry name" value="tRNA-synt_1"/>
    <property type="match status" value="1"/>
</dbReference>
<protein>
    <recommendedName>
        <fullName evidence="1">valine--tRNA ligase</fullName>
        <ecNumber evidence="1">6.1.1.9</ecNumber>
    </recommendedName>
    <alternativeName>
        <fullName evidence="7">Valyl-tRNA synthetase</fullName>
    </alternativeName>
</protein>
<keyword evidence="3" id="KW-0547">Nucleotide-binding</keyword>
<evidence type="ECO:0000259" key="9">
    <source>
        <dbReference type="Pfam" id="PF00133"/>
    </source>
</evidence>
<dbReference type="EMBL" id="UINC01152428">
    <property type="protein sequence ID" value="SVD46608.1"/>
    <property type="molecule type" value="Genomic_DNA"/>
</dbReference>
<dbReference type="InterPro" id="IPR002300">
    <property type="entry name" value="aa-tRNA-synth_Ia"/>
</dbReference>
<dbReference type="PROSITE" id="PS00178">
    <property type="entry name" value="AA_TRNA_LIGASE_I"/>
    <property type="match status" value="1"/>
</dbReference>
<proteinExistence type="predicted"/>
<evidence type="ECO:0000256" key="8">
    <source>
        <dbReference type="ARBA" id="ARBA00047552"/>
    </source>
</evidence>
<feature type="non-terminal residue" evidence="10">
    <location>
        <position position="251"/>
    </location>
</feature>